<dbReference type="AlphaFoldDB" id="A0A165GMZ2"/>
<dbReference type="Proteomes" id="UP000077266">
    <property type="component" value="Unassembled WGS sequence"/>
</dbReference>
<dbReference type="STRING" id="1314781.A0A165GMZ2"/>
<dbReference type="PANTHER" id="PTHR24320:SF281">
    <property type="entry name" value="SHORT CHAIN DEHYDROGENASE_REDUCTASE FAMILY PROTEIN (AFU_ORTHOLOGUE AFUA_5G14310)"/>
    <property type="match status" value="1"/>
</dbReference>
<organism evidence="3 4">
    <name type="scientific">Exidia glandulosa HHB12029</name>
    <dbReference type="NCBI Taxonomy" id="1314781"/>
    <lineage>
        <taxon>Eukaryota</taxon>
        <taxon>Fungi</taxon>
        <taxon>Dikarya</taxon>
        <taxon>Basidiomycota</taxon>
        <taxon>Agaricomycotina</taxon>
        <taxon>Agaricomycetes</taxon>
        <taxon>Auriculariales</taxon>
        <taxon>Exidiaceae</taxon>
        <taxon>Exidia</taxon>
    </lineage>
</organism>
<dbReference type="InterPro" id="IPR002347">
    <property type="entry name" value="SDR_fam"/>
</dbReference>
<dbReference type="EMBL" id="KV426041">
    <property type="protein sequence ID" value="KZV90757.1"/>
    <property type="molecule type" value="Genomic_DNA"/>
</dbReference>
<sequence length="353" mass="38176">MANTVNPGQPRQAFINQLMGGNDFQQKHVVDMHGRTAIITGGTRGIGYEVSKSLALAGARVIMVSRKPENGDEAIQAVRQAASEVEGHDGKIDLSFVACDFGNLNAVRDLAAKLSKEEERIDILINDAGIGIAAYELDDNGIERIFGVNVVGHFYFINRILPALRRTAQKFNITPRLISLTSNLHKATPSSTRFASLEEINTPGLRSDVYYDRSKLAIILYIKQLVARAIEPYPEKIIALSVHPGAVATEIQEQIKEAFGSVLGTVLVTLQKPLLRNVDEGSLGTLWAAVSPEVEDKGYQGVYISDPGVVGGETEQAKSEELGVNVWNLCEGLIKQILGPDAMLGWGEGSKGA</sequence>
<protein>
    <submittedName>
        <fullName evidence="3">NAD(P)-binding protein</fullName>
    </submittedName>
</protein>
<keyword evidence="2" id="KW-0560">Oxidoreductase</keyword>
<reference evidence="3 4" key="1">
    <citation type="journal article" date="2016" name="Mol. Biol. Evol.">
        <title>Comparative Genomics of Early-Diverging Mushroom-Forming Fungi Provides Insights into the Origins of Lignocellulose Decay Capabilities.</title>
        <authorList>
            <person name="Nagy L.G."/>
            <person name="Riley R."/>
            <person name="Tritt A."/>
            <person name="Adam C."/>
            <person name="Daum C."/>
            <person name="Floudas D."/>
            <person name="Sun H."/>
            <person name="Yadav J.S."/>
            <person name="Pangilinan J."/>
            <person name="Larsson K.H."/>
            <person name="Matsuura K."/>
            <person name="Barry K."/>
            <person name="Labutti K."/>
            <person name="Kuo R."/>
            <person name="Ohm R.A."/>
            <person name="Bhattacharya S.S."/>
            <person name="Shirouzu T."/>
            <person name="Yoshinaga Y."/>
            <person name="Martin F.M."/>
            <person name="Grigoriev I.V."/>
            <person name="Hibbett D.S."/>
        </authorList>
    </citation>
    <scope>NUCLEOTIDE SEQUENCE [LARGE SCALE GENOMIC DNA]</scope>
    <source>
        <strain evidence="3 4">HHB12029</strain>
    </source>
</reference>
<evidence type="ECO:0000256" key="2">
    <source>
        <dbReference type="ARBA" id="ARBA00023002"/>
    </source>
</evidence>
<dbReference type="OrthoDB" id="191139at2759"/>
<comment type="similarity">
    <text evidence="1">Belongs to the short-chain dehydrogenases/reductases (SDR) family.</text>
</comment>
<dbReference type="Gene3D" id="3.40.50.720">
    <property type="entry name" value="NAD(P)-binding Rossmann-like Domain"/>
    <property type="match status" value="1"/>
</dbReference>
<dbReference type="SUPFAM" id="SSF51735">
    <property type="entry name" value="NAD(P)-binding Rossmann-fold domains"/>
    <property type="match status" value="1"/>
</dbReference>
<proteinExistence type="inferred from homology"/>
<dbReference type="PANTHER" id="PTHR24320">
    <property type="entry name" value="RETINOL DEHYDROGENASE"/>
    <property type="match status" value="1"/>
</dbReference>
<accession>A0A165GMZ2</accession>
<dbReference type="PRINTS" id="PR00081">
    <property type="entry name" value="GDHRDH"/>
</dbReference>
<gene>
    <name evidence="3" type="ORF">EXIGLDRAFT_837590</name>
</gene>
<evidence type="ECO:0000256" key="1">
    <source>
        <dbReference type="ARBA" id="ARBA00006484"/>
    </source>
</evidence>
<evidence type="ECO:0000313" key="4">
    <source>
        <dbReference type="Proteomes" id="UP000077266"/>
    </source>
</evidence>
<dbReference type="Pfam" id="PF00106">
    <property type="entry name" value="adh_short"/>
    <property type="match status" value="1"/>
</dbReference>
<dbReference type="GO" id="GO:0016491">
    <property type="term" value="F:oxidoreductase activity"/>
    <property type="evidence" value="ECO:0007669"/>
    <property type="project" value="UniProtKB-KW"/>
</dbReference>
<dbReference type="InParanoid" id="A0A165GMZ2"/>
<name>A0A165GMZ2_EXIGL</name>
<keyword evidence="4" id="KW-1185">Reference proteome</keyword>
<evidence type="ECO:0000313" key="3">
    <source>
        <dbReference type="EMBL" id="KZV90757.1"/>
    </source>
</evidence>
<dbReference type="InterPro" id="IPR036291">
    <property type="entry name" value="NAD(P)-bd_dom_sf"/>
</dbReference>